<dbReference type="Pfam" id="PF25106">
    <property type="entry name" value="VWA_4"/>
    <property type="match status" value="1"/>
</dbReference>
<dbReference type="InterPro" id="IPR056475">
    <property type="entry name" value="GBD_Hemicentin/VWA7"/>
</dbReference>
<gene>
    <name evidence="10" type="ORF">HJC23_008546</name>
</gene>
<dbReference type="Pfam" id="PF23560">
    <property type="entry name" value="GBD_Hemicentin"/>
    <property type="match status" value="1"/>
</dbReference>
<dbReference type="Pfam" id="PF25107">
    <property type="entry name" value="VWA7_N"/>
    <property type="match status" value="1"/>
</dbReference>
<evidence type="ECO:0000256" key="3">
    <source>
        <dbReference type="ARBA" id="ARBA00022729"/>
    </source>
</evidence>
<name>A0ABD3P1K6_9STRA</name>
<evidence type="ECO:0000313" key="10">
    <source>
        <dbReference type="EMBL" id="KAL3781643.1"/>
    </source>
</evidence>
<feature type="chain" id="PRO_5044823868" description="VWFA domain-containing protein" evidence="6">
    <location>
        <begin position="19"/>
        <end position="800"/>
    </location>
</feature>
<dbReference type="InterPro" id="IPR056862">
    <property type="entry name" value="VWA7_N"/>
</dbReference>
<feature type="signal peptide" evidence="6">
    <location>
        <begin position="1"/>
        <end position="18"/>
    </location>
</feature>
<evidence type="ECO:0000256" key="4">
    <source>
        <dbReference type="ARBA" id="ARBA00023180"/>
    </source>
</evidence>
<dbReference type="GO" id="GO:0005576">
    <property type="term" value="C:extracellular region"/>
    <property type="evidence" value="ECO:0007669"/>
    <property type="project" value="UniProtKB-SubCell"/>
</dbReference>
<evidence type="ECO:0000259" key="7">
    <source>
        <dbReference type="Pfam" id="PF23560"/>
    </source>
</evidence>
<organism evidence="10 11">
    <name type="scientific">Cyclotella cryptica</name>
    <dbReference type="NCBI Taxonomy" id="29204"/>
    <lineage>
        <taxon>Eukaryota</taxon>
        <taxon>Sar</taxon>
        <taxon>Stramenopiles</taxon>
        <taxon>Ochrophyta</taxon>
        <taxon>Bacillariophyta</taxon>
        <taxon>Coscinodiscophyceae</taxon>
        <taxon>Thalassiosirophycidae</taxon>
        <taxon>Stephanodiscales</taxon>
        <taxon>Stephanodiscaceae</taxon>
        <taxon>Cyclotella</taxon>
    </lineage>
</organism>
<dbReference type="SUPFAM" id="SSF53300">
    <property type="entry name" value="vWA-like"/>
    <property type="match status" value="1"/>
</dbReference>
<dbReference type="InterPro" id="IPR056861">
    <property type="entry name" value="HMCN1-like_VWA"/>
</dbReference>
<dbReference type="InterPro" id="IPR052577">
    <property type="entry name" value="VWA7"/>
</dbReference>
<dbReference type="PANTHER" id="PTHR14905">
    <property type="entry name" value="NG37"/>
    <property type="match status" value="1"/>
</dbReference>
<dbReference type="AlphaFoldDB" id="A0ABD3P1K6"/>
<proteinExistence type="predicted"/>
<protein>
    <recommendedName>
        <fullName evidence="12">VWFA domain-containing protein</fullName>
    </recommendedName>
</protein>
<evidence type="ECO:0000256" key="1">
    <source>
        <dbReference type="ARBA" id="ARBA00004613"/>
    </source>
</evidence>
<evidence type="ECO:0000256" key="2">
    <source>
        <dbReference type="ARBA" id="ARBA00022525"/>
    </source>
</evidence>
<evidence type="ECO:0008006" key="12">
    <source>
        <dbReference type="Google" id="ProtNLM"/>
    </source>
</evidence>
<evidence type="ECO:0000256" key="6">
    <source>
        <dbReference type="SAM" id="SignalP"/>
    </source>
</evidence>
<dbReference type="InterPro" id="IPR036465">
    <property type="entry name" value="vWFA_dom_sf"/>
</dbReference>
<keyword evidence="2" id="KW-0964">Secreted</keyword>
<keyword evidence="11" id="KW-1185">Reference proteome</keyword>
<comment type="caution">
    <text evidence="10">The sequence shown here is derived from an EMBL/GenBank/DDBJ whole genome shotgun (WGS) entry which is preliminary data.</text>
</comment>
<feature type="domain" description="Hemicentin/VWA7 galactose-binding" evidence="7">
    <location>
        <begin position="471"/>
        <end position="554"/>
    </location>
</feature>
<feature type="compositionally biased region" description="Low complexity" evidence="5">
    <location>
        <begin position="780"/>
        <end position="791"/>
    </location>
</feature>
<comment type="subcellular location">
    <subcellularLocation>
        <location evidence="1">Secreted</location>
    </subcellularLocation>
</comment>
<keyword evidence="4" id="KW-0325">Glycoprotein</keyword>
<dbReference type="PANTHER" id="PTHR14905:SF7">
    <property type="entry name" value="VON WILLEBRAND FACTOR A DOMAIN-CONTAINING PROTEIN 7"/>
    <property type="match status" value="1"/>
</dbReference>
<evidence type="ECO:0000259" key="8">
    <source>
        <dbReference type="Pfam" id="PF25106"/>
    </source>
</evidence>
<reference evidence="10 11" key="1">
    <citation type="journal article" date="2020" name="G3 (Bethesda)">
        <title>Improved Reference Genome for Cyclotella cryptica CCMP332, a Model for Cell Wall Morphogenesis, Salinity Adaptation, and Lipid Production in Diatoms (Bacillariophyta).</title>
        <authorList>
            <person name="Roberts W.R."/>
            <person name="Downey K.M."/>
            <person name="Ruck E.C."/>
            <person name="Traller J.C."/>
            <person name="Alverson A.J."/>
        </authorList>
    </citation>
    <scope>NUCLEOTIDE SEQUENCE [LARGE SCALE GENOMIC DNA]</scope>
    <source>
        <strain evidence="10 11">CCMP332</strain>
    </source>
</reference>
<feature type="domain" description="Hemicentin-1-like von Willebrand factor A" evidence="8">
    <location>
        <begin position="275"/>
        <end position="436"/>
    </location>
</feature>
<evidence type="ECO:0000256" key="5">
    <source>
        <dbReference type="SAM" id="MobiDB-lite"/>
    </source>
</evidence>
<sequence length="800" mass="85173">MQVALILVAAFFTFPACAQKHISSTEDWNSESSVLLHSPTKKHHSGVRKLFSISNHKAITQSLISEIVQGLKFRQFALDEVKVANANVDYFGFADSKNHCDDELLTECSQKILDDLKRAEDYLKRDPPGGDFARSSLGAALHTLQDFYAHSNWADLNINDGDINAVLGVGTVPNPPKNQRFCTETDVGQFLPDVSTLTSGYFSLICDFPPAGKCSHGPAPYCTSFNGINKDEAKTTVAQRAYNQATKASSTLLNNLLARPGIGKDQVAALFGLKSLAVVLDTTGSMGDDLSSVQSAITNLVNNVLEETPVFVLVPFNDPSIGPAIVTPDSSTFLSSVYSLSVYGGGDCPELAMGGILLAVQNSLPGGIIYVFTDADAKDIGLYSFVRAEAWKKRVTIHFGLTGTCSRRRVRRGLQSGTVDPLYIQLALETGGQVFSGPRDDVGNILANIDTQIQDNFVTLGRYRVDLPAAIPLPVDDTLTSIMFSISSFDGIISAVQIRRPDGVVVNTDTDPGVSKVQLGNNVVVTIQGPGAGVWNIDIGGTGASTILAQGNSQININFFQFMQTVLGRYEEMLIEIPGGNPISDGEFATALARVEGPVASGEFGLADIAGNVINSLIEMGDSSLGGPGDSVLIIEIPDSPFSIFVEGITASGHAFQRLAIPVYTPQVTKVSFNQLSLPDVFPPGSEVMIEFIVENFGIDTITVDLTVMDTLAYIASYNQTQAEVPPGGSASISVVLIFPDSCFEDVNRITATASLVGEFIGNSDIIDIIVCETPPPTSTPTLAPTKSQSKSGKKAKSGT</sequence>
<dbReference type="EMBL" id="JABMIG020000310">
    <property type="protein sequence ID" value="KAL3781643.1"/>
    <property type="molecule type" value="Genomic_DNA"/>
</dbReference>
<dbReference type="Proteomes" id="UP001516023">
    <property type="component" value="Unassembled WGS sequence"/>
</dbReference>
<feature type="domain" description="VWA7 N-terminal" evidence="9">
    <location>
        <begin position="59"/>
        <end position="259"/>
    </location>
</feature>
<keyword evidence="3 6" id="KW-0732">Signal</keyword>
<evidence type="ECO:0000313" key="11">
    <source>
        <dbReference type="Proteomes" id="UP001516023"/>
    </source>
</evidence>
<evidence type="ECO:0000259" key="9">
    <source>
        <dbReference type="Pfam" id="PF25107"/>
    </source>
</evidence>
<accession>A0ABD3P1K6</accession>
<feature type="region of interest" description="Disordered" evidence="5">
    <location>
        <begin position="778"/>
        <end position="800"/>
    </location>
</feature>
<dbReference type="Gene3D" id="3.40.50.410">
    <property type="entry name" value="von Willebrand factor, type A domain"/>
    <property type="match status" value="1"/>
</dbReference>